<evidence type="ECO:0000313" key="1">
    <source>
        <dbReference type="EMBL" id="OGC39308.1"/>
    </source>
</evidence>
<dbReference type="InterPro" id="IPR005235">
    <property type="entry name" value="YmdB-like"/>
</dbReference>
<protein>
    <submittedName>
        <fullName evidence="1">Metallophosphoesterase</fullName>
    </submittedName>
</protein>
<organism evidence="1 2">
    <name type="scientific">candidate division WOR-3 bacterium RBG_13_43_14</name>
    <dbReference type="NCBI Taxonomy" id="1802590"/>
    <lineage>
        <taxon>Bacteria</taxon>
        <taxon>Bacteria division WOR-3</taxon>
    </lineage>
</organism>
<dbReference type="GO" id="GO:0004113">
    <property type="term" value="F:2',3'-cyclic-nucleotide 3'-phosphodiesterase activity"/>
    <property type="evidence" value="ECO:0007669"/>
    <property type="project" value="TreeGrafter"/>
</dbReference>
<dbReference type="Proteomes" id="UP000177025">
    <property type="component" value="Unassembled WGS sequence"/>
</dbReference>
<feature type="non-terminal residue" evidence="1">
    <location>
        <position position="1"/>
    </location>
</feature>
<dbReference type="SUPFAM" id="SSF56300">
    <property type="entry name" value="Metallo-dependent phosphatases"/>
    <property type="match status" value="1"/>
</dbReference>
<dbReference type="Gene3D" id="3.60.21.10">
    <property type="match status" value="1"/>
</dbReference>
<proteinExistence type="predicted"/>
<reference evidence="1 2" key="1">
    <citation type="journal article" date="2016" name="Nat. Commun.">
        <title>Thousands of microbial genomes shed light on interconnected biogeochemical processes in an aquifer system.</title>
        <authorList>
            <person name="Anantharaman K."/>
            <person name="Brown C.T."/>
            <person name="Hug L.A."/>
            <person name="Sharon I."/>
            <person name="Castelle C.J."/>
            <person name="Probst A.J."/>
            <person name="Thomas B.C."/>
            <person name="Singh A."/>
            <person name="Wilkins M.J."/>
            <person name="Karaoz U."/>
            <person name="Brodie E.L."/>
            <person name="Williams K.H."/>
            <person name="Hubbard S.S."/>
            <person name="Banfield J.F."/>
        </authorList>
    </citation>
    <scope>NUCLEOTIDE SEQUENCE [LARGE SCALE GENOMIC DNA]</scope>
</reference>
<evidence type="ECO:0000313" key="2">
    <source>
        <dbReference type="Proteomes" id="UP000177025"/>
    </source>
</evidence>
<gene>
    <name evidence="1" type="ORF">A2Y85_07285</name>
</gene>
<dbReference type="Pfam" id="PF13277">
    <property type="entry name" value="YmdB"/>
    <property type="match status" value="1"/>
</dbReference>
<accession>A0A1F4U2V5</accession>
<sequence>ELLDAGVDCITTGNHVWKHKEIYSYLGKEPRLLRPANYPVGAPGAGYGIYEKSNVKIAVVSIEGRVFLNRIEDPFRIGKFMVSVSAKETNNIFVDFHAEATSEKKALFFYLSGSVTAMIGTHTHVPTADEQIRDGTAYITDVGMAGVADSVIGVEKELIIQNYLTALPRKFEPAKGEVVINTVIIEFDEKTGKAISITRRNF</sequence>
<dbReference type="PANTHER" id="PTHR36303:SF1">
    <property type="entry name" value="2',3'-CYCLIC-NUCLEOTIDE 2'-PHOSPHODIESTERASE"/>
    <property type="match status" value="1"/>
</dbReference>
<comment type="caution">
    <text evidence="1">The sequence shown here is derived from an EMBL/GenBank/DDBJ whole genome shotgun (WGS) entry which is preliminary data.</text>
</comment>
<dbReference type="AlphaFoldDB" id="A0A1F4U2V5"/>
<name>A0A1F4U2V5_UNCW3</name>
<dbReference type="EMBL" id="MEUM01000139">
    <property type="protein sequence ID" value="OGC39308.1"/>
    <property type="molecule type" value="Genomic_DNA"/>
</dbReference>
<dbReference type="PANTHER" id="PTHR36303">
    <property type="entry name" value="2',3'-CYCLIC-NUCLEOTIDE 2'-PHOSPHODIESTERASE"/>
    <property type="match status" value="1"/>
</dbReference>
<dbReference type="InterPro" id="IPR029052">
    <property type="entry name" value="Metallo-depent_PP-like"/>
</dbReference>